<accession>A0A369JZ01</accession>
<dbReference type="InParanoid" id="A0A369JZ01"/>
<comment type="caution">
    <text evidence="1">The sequence shown here is derived from an EMBL/GenBank/DDBJ whole genome shotgun (WGS) entry which is preliminary data.</text>
</comment>
<gene>
    <name evidence="1" type="ORF">Hypma_003770</name>
</gene>
<organism evidence="1 2">
    <name type="scientific">Hypsizygus marmoreus</name>
    <name type="common">White beech mushroom</name>
    <name type="synonym">Agaricus marmoreus</name>
    <dbReference type="NCBI Taxonomy" id="39966"/>
    <lineage>
        <taxon>Eukaryota</taxon>
        <taxon>Fungi</taxon>
        <taxon>Dikarya</taxon>
        <taxon>Basidiomycota</taxon>
        <taxon>Agaricomycotina</taxon>
        <taxon>Agaricomycetes</taxon>
        <taxon>Agaricomycetidae</taxon>
        <taxon>Agaricales</taxon>
        <taxon>Tricholomatineae</taxon>
        <taxon>Lyophyllaceae</taxon>
        <taxon>Hypsizygus</taxon>
    </lineage>
</organism>
<name>A0A369JZ01_HYPMA</name>
<protein>
    <submittedName>
        <fullName evidence="1">Uncharacterized protein</fullName>
    </submittedName>
</protein>
<dbReference type="EMBL" id="LUEZ02000015">
    <property type="protein sequence ID" value="RDB27591.1"/>
    <property type="molecule type" value="Genomic_DNA"/>
</dbReference>
<evidence type="ECO:0000313" key="1">
    <source>
        <dbReference type="EMBL" id="RDB27591.1"/>
    </source>
</evidence>
<dbReference type="Proteomes" id="UP000076154">
    <property type="component" value="Unassembled WGS sequence"/>
</dbReference>
<keyword evidence="2" id="KW-1185">Reference proteome</keyword>
<evidence type="ECO:0000313" key="2">
    <source>
        <dbReference type="Proteomes" id="UP000076154"/>
    </source>
</evidence>
<reference evidence="1" key="1">
    <citation type="submission" date="2018-04" db="EMBL/GenBank/DDBJ databases">
        <title>Whole genome sequencing of Hypsizygus marmoreus.</title>
        <authorList>
            <person name="Choi I.-G."/>
            <person name="Min B."/>
            <person name="Kim J.-G."/>
            <person name="Kim S."/>
            <person name="Oh Y.-L."/>
            <person name="Kong W.-S."/>
            <person name="Park H."/>
            <person name="Jeong J."/>
            <person name="Song E.-S."/>
        </authorList>
    </citation>
    <scope>NUCLEOTIDE SEQUENCE [LARGE SCALE GENOMIC DNA]</scope>
    <source>
        <strain evidence="1">51987-8</strain>
    </source>
</reference>
<proteinExistence type="predicted"/>
<dbReference type="AlphaFoldDB" id="A0A369JZ01"/>
<sequence>MMNTPVYVGEPRTRLRNRKGVRNPVAETVFGNFWRQRVCEGMGGISSEPEVSASTRKRKLGFRQHGVVAVQLQRDIVITGSVSALDRFWWENKFVRDIGVYAVSTLIPNMVTQCSMVLV</sequence>